<reference evidence="1" key="2">
    <citation type="journal article" date="2015" name="Data Brief">
        <title>Shoot transcriptome of the giant reed, Arundo donax.</title>
        <authorList>
            <person name="Barrero R.A."/>
            <person name="Guerrero F.D."/>
            <person name="Moolhuijzen P."/>
            <person name="Goolsby J.A."/>
            <person name="Tidwell J."/>
            <person name="Bellgard S.E."/>
            <person name="Bellgard M.I."/>
        </authorList>
    </citation>
    <scope>NUCLEOTIDE SEQUENCE</scope>
    <source>
        <tissue evidence="1">Shoot tissue taken approximately 20 cm above the soil surface</tissue>
    </source>
</reference>
<reference evidence="1" key="1">
    <citation type="submission" date="2014-09" db="EMBL/GenBank/DDBJ databases">
        <authorList>
            <person name="Magalhaes I.L.F."/>
            <person name="Oliveira U."/>
            <person name="Santos F.R."/>
            <person name="Vidigal T.H.D.A."/>
            <person name="Brescovit A.D."/>
            <person name="Santos A.J."/>
        </authorList>
    </citation>
    <scope>NUCLEOTIDE SEQUENCE</scope>
    <source>
        <tissue evidence="1">Shoot tissue taken approximately 20 cm above the soil surface</tissue>
    </source>
</reference>
<accession>A0A0A9CV71</accession>
<proteinExistence type="predicted"/>
<evidence type="ECO:0000313" key="1">
    <source>
        <dbReference type="EMBL" id="JAD77280.1"/>
    </source>
</evidence>
<name>A0A0A9CV71_ARUDO</name>
<sequence length="90" mass="10187">MHTSSHHSNHPCFLGPKVLLSFQAGCHLGGPGLLSTTNKQTRLVFGLSNSLKCMLPLGVDITEARLYHQKLFRLFNLQWTQWNMLNVKLL</sequence>
<organism evidence="1">
    <name type="scientific">Arundo donax</name>
    <name type="common">Giant reed</name>
    <name type="synonym">Donax arundinaceus</name>
    <dbReference type="NCBI Taxonomy" id="35708"/>
    <lineage>
        <taxon>Eukaryota</taxon>
        <taxon>Viridiplantae</taxon>
        <taxon>Streptophyta</taxon>
        <taxon>Embryophyta</taxon>
        <taxon>Tracheophyta</taxon>
        <taxon>Spermatophyta</taxon>
        <taxon>Magnoliopsida</taxon>
        <taxon>Liliopsida</taxon>
        <taxon>Poales</taxon>
        <taxon>Poaceae</taxon>
        <taxon>PACMAD clade</taxon>
        <taxon>Arundinoideae</taxon>
        <taxon>Arundineae</taxon>
        <taxon>Arundo</taxon>
    </lineage>
</organism>
<protein>
    <submittedName>
        <fullName evidence="1">Copper amine oxidase, putative</fullName>
    </submittedName>
</protein>
<dbReference type="EMBL" id="GBRH01220615">
    <property type="protein sequence ID" value="JAD77280.1"/>
    <property type="molecule type" value="Transcribed_RNA"/>
</dbReference>
<dbReference type="AlphaFoldDB" id="A0A0A9CV71"/>